<dbReference type="HOGENOM" id="CLU_1745859_0_0_12"/>
<keyword evidence="2" id="KW-1185">Reference proteome</keyword>
<dbReference type="KEGG" id="tpx:Turpa_3324"/>
<reference evidence="1 2" key="1">
    <citation type="submission" date="2012-06" db="EMBL/GenBank/DDBJ databases">
        <title>The complete chromosome of genome of Turneriella parva DSM 21527.</title>
        <authorList>
            <consortium name="US DOE Joint Genome Institute (JGI-PGF)"/>
            <person name="Lucas S."/>
            <person name="Han J."/>
            <person name="Lapidus A."/>
            <person name="Bruce D."/>
            <person name="Goodwin L."/>
            <person name="Pitluck S."/>
            <person name="Peters L."/>
            <person name="Kyrpides N."/>
            <person name="Mavromatis K."/>
            <person name="Ivanova N."/>
            <person name="Mikhailova N."/>
            <person name="Chertkov O."/>
            <person name="Detter J.C."/>
            <person name="Tapia R."/>
            <person name="Han C."/>
            <person name="Land M."/>
            <person name="Hauser L."/>
            <person name="Markowitz V."/>
            <person name="Cheng J.-F."/>
            <person name="Hugenholtz P."/>
            <person name="Woyke T."/>
            <person name="Wu D."/>
            <person name="Gronow S."/>
            <person name="Wellnitz S."/>
            <person name="Brambilla E."/>
            <person name="Klenk H.-P."/>
            <person name="Eisen J.A."/>
        </authorList>
    </citation>
    <scope>NUCLEOTIDE SEQUENCE [LARGE SCALE GENOMIC DNA]</scope>
    <source>
        <strain evidence="2">ATCC BAA-1111 / DSM 21527 / NCTC 11395 / H</strain>
    </source>
</reference>
<dbReference type="AlphaFoldDB" id="I4B9K5"/>
<sequence length="153" mass="17352">MLNSARNQSPLDERQIEFCRIAWELLTGGQGIPLITDEAQLYASETRFDENRNAVILGANAYPGVGVSANAQLSMLTCLAHELAHAERFRMGFRRPFTQPDMLLDEAETSLHASFFTLELSETDRIHLVEDARDRLNLYLELKYAERGSVYES</sequence>
<organism evidence="1 2">
    <name type="scientific">Turneriella parva (strain ATCC BAA-1111 / DSM 21527 / NCTC 11395 / H)</name>
    <name type="common">Leptospira parva</name>
    <dbReference type="NCBI Taxonomy" id="869212"/>
    <lineage>
        <taxon>Bacteria</taxon>
        <taxon>Pseudomonadati</taxon>
        <taxon>Spirochaetota</taxon>
        <taxon>Spirochaetia</taxon>
        <taxon>Leptospirales</taxon>
        <taxon>Leptospiraceae</taxon>
        <taxon>Turneriella</taxon>
    </lineage>
</organism>
<dbReference type="RefSeq" id="WP_014804461.1">
    <property type="nucleotide sequence ID" value="NC_018020.1"/>
</dbReference>
<protein>
    <submittedName>
        <fullName evidence="1">Uncharacterized protein</fullName>
    </submittedName>
</protein>
<proteinExistence type="predicted"/>
<evidence type="ECO:0000313" key="1">
    <source>
        <dbReference type="EMBL" id="AFM13962.1"/>
    </source>
</evidence>
<dbReference type="STRING" id="869212.Turpa_3324"/>
<gene>
    <name evidence="1" type="ordered locus">Turpa_3324</name>
</gene>
<name>I4B9K5_TURPD</name>
<accession>I4B9K5</accession>
<dbReference type="Proteomes" id="UP000006048">
    <property type="component" value="Chromosome"/>
</dbReference>
<dbReference type="OrthoDB" id="495256at2"/>
<dbReference type="EMBL" id="CP002959">
    <property type="protein sequence ID" value="AFM13962.1"/>
    <property type="molecule type" value="Genomic_DNA"/>
</dbReference>
<evidence type="ECO:0000313" key="2">
    <source>
        <dbReference type="Proteomes" id="UP000006048"/>
    </source>
</evidence>